<comment type="caution">
    <text evidence="2">The sequence shown here is derived from an EMBL/GenBank/DDBJ whole genome shotgun (WGS) entry which is preliminary data.</text>
</comment>
<protein>
    <submittedName>
        <fullName evidence="2">DUF1533 domain-containing protein</fullName>
    </submittedName>
</protein>
<dbReference type="InterPro" id="IPR011432">
    <property type="entry name" value="Shr-like_HID"/>
</dbReference>
<sequence length="86" mass="9595">MSFNTPTINYFSGNDPEYFSKITSISLDGIVLTESDYTVDDRGIEVFFSFTSKKVEGQLDKEGIHTITIKATGYEDATVNVVPDWS</sequence>
<dbReference type="Pfam" id="PF07550">
    <property type="entry name" value="Shr-like_HID"/>
    <property type="match status" value="1"/>
</dbReference>
<proteinExistence type="predicted"/>
<evidence type="ECO:0000313" key="2">
    <source>
        <dbReference type="EMBL" id="KAB2332578.1"/>
    </source>
</evidence>
<evidence type="ECO:0000313" key="3">
    <source>
        <dbReference type="Proteomes" id="UP000441354"/>
    </source>
</evidence>
<dbReference type="EMBL" id="WBOT01000003">
    <property type="protein sequence ID" value="KAB2332578.1"/>
    <property type="molecule type" value="Genomic_DNA"/>
</dbReference>
<keyword evidence="3" id="KW-1185">Reference proteome</keyword>
<dbReference type="OrthoDB" id="100605at2"/>
<reference evidence="2 3" key="1">
    <citation type="journal article" date="2014" name="Arch. Microbiol.">
        <title>Bacillus mesophilum sp. nov., strain IITR-54T, a novel 4-chlorobiphenyl dechlorinating bacterium.</title>
        <authorList>
            <person name="Manickam N."/>
            <person name="Singh N.K."/>
            <person name="Bajaj A."/>
            <person name="Kumar R.M."/>
            <person name="Kaur G."/>
            <person name="Kaur N."/>
            <person name="Bala M."/>
            <person name="Kumar A."/>
            <person name="Mayilraj S."/>
        </authorList>
    </citation>
    <scope>NUCLEOTIDE SEQUENCE [LARGE SCALE GENOMIC DNA]</scope>
    <source>
        <strain evidence="2 3">IITR-54</strain>
    </source>
</reference>
<evidence type="ECO:0000259" key="1">
    <source>
        <dbReference type="Pfam" id="PF07550"/>
    </source>
</evidence>
<dbReference type="Proteomes" id="UP000441354">
    <property type="component" value="Unassembled WGS sequence"/>
</dbReference>
<dbReference type="AlphaFoldDB" id="A0A7V7UXD0"/>
<accession>A0A7V7UXD0</accession>
<feature type="domain" description="Heme-binding protein Shr-like Hb-interacting" evidence="1">
    <location>
        <begin position="7"/>
        <end position="81"/>
    </location>
</feature>
<organism evidence="2 3">
    <name type="scientific">Bacillus mesophilum</name>
    <dbReference type="NCBI Taxonomy" id="1071718"/>
    <lineage>
        <taxon>Bacteria</taxon>
        <taxon>Bacillati</taxon>
        <taxon>Bacillota</taxon>
        <taxon>Bacilli</taxon>
        <taxon>Bacillales</taxon>
        <taxon>Bacillaceae</taxon>
        <taxon>Bacillus</taxon>
    </lineage>
</organism>
<name>A0A7V7UXD0_9BACI</name>
<gene>
    <name evidence="2" type="ORF">F7732_10815</name>
</gene>